<protein>
    <submittedName>
        <fullName evidence="1">Uncharacterized protein</fullName>
    </submittedName>
</protein>
<evidence type="ECO:0000313" key="2">
    <source>
        <dbReference type="Proteomes" id="UP000241118"/>
    </source>
</evidence>
<comment type="caution">
    <text evidence="1">The sequence shown here is derived from an EMBL/GenBank/DDBJ whole genome shotgun (WGS) entry which is preliminary data.</text>
</comment>
<keyword evidence="2" id="KW-1185">Reference proteome</keyword>
<organism evidence="1 2">
    <name type="scientific">Saccharothrix carnea</name>
    <dbReference type="NCBI Taxonomy" id="1280637"/>
    <lineage>
        <taxon>Bacteria</taxon>
        <taxon>Bacillati</taxon>
        <taxon>Actinomycetota</taxon>
        <taxon>Actinomycetes</taxon>
        <taxon>Pseudonocardiales</taxon>
        <taxon>Pseudonocardiaceae</taxon>
        <taxon>Saccharothrix</taxon>
    </lineage>
</organism>
<accession>A0A2P8HZ75</accession>
<reference evidence="1 2" key="1">
    <citation type="submission" date="2018-03" db="EMBL/GenBank/DDBJ databases">
        <title>Genomic Encyclopedia of Type Strains, Phase III (KMG-III): the genomes of soil and plant-associated and newly described type strains.</title>
        <authorList>
            <person name="Whitman W."/>
        </authorList>
    </citation>
    <scope>NUCLEOTIDE SEQUENCE [LARGE SCALE GENOMIC DNA]</scope>
    <source>
        <strain evidence="1 2">CGMCC 4.7097</strain>
    </source>
</reference>
<dbReference type="Proteomes" id="UP000241118">
    <property type="component" value="Unassembled WGS sequence"/>
</dbReference>
<proteinExistence type="predicted"/>
<dbReference type="AlphaFoldDB" id="A0A2P8HZ75"/>
<gene>
    <name evidence="1" type="ORF">B0I31_12023</name>
</gene>
<evidence type="ECO:0000313" key="1">
    <source>
        <dbReference type="EMBL" id="PSL51493.1"/>
    </source>
</evidence>
<dbReference type="EMBL" id="PYAX01000020">
    <property type="protein sequence ID" value="PSL51493.1"/>
    <property type="molecule type" value="Genomic_DNA"/>
</dbReference>
<sequence>MTGALESPEGAQVLRRVIALHLEAYSREKPAGTEGVVPKRIGDKIKASLVALISAKVHARHRGP</sequence>
<name>A0A2P8HZ75_SACCR</name>